<evidence type="ECO:0000256" key="4">
    <source>
        <dbReference type="ARBA" id="ARBA00022490"/>
    </source>
</evidence>
<evidence type="ECO:0000256" key="7">
    <source>
        <dbReference type="ARBA" id="ARBA00022840"/>
    </source>
</evidence>
<dbReference type="InterPro" id="IPR004154">
    <property type="entry name" value="Anticodon-bd"/>
</dbReference>
<feature type="binding site" evidence="12">
    <location>
        <position position="258"/>
    </location>
    <ligand>
        <name>L-histidine</name>
        <dbReference type="ChEBI" id="CHEBI:57595"/>
    </ligand>
</feature>
<keyword evidence="15" id="KW-1185">Reference proteome</keyword>
<dbReference type="GO" id="GO:0005737">
    <property type="term" value="C:cytoplasm"/>
    <property type="evidence" value="ECO:0007669"/>
    <property type="project" value="UniProtKB-SubCell"/>
</dbReference>
<dbReference type="PIRSF" id="PIRSF001549">
    <property type="entry name" value="His-tRNA_synth"/>
    <property type="match status" value="1"/>
</dbReference>
<keyword evidence="8 11" id="KW-0648">Protein biosynthesis</keyword>
<dbReference type="Pfam" id="PF03129">
    <property type="entry name" value="HGTP_anticodon"/>
    <property type="match status" value="1"/>
</dbReference>
<dbReference type="RefSeq" id="WP_109823923.1">
    <property type="nucleotide sequence ID" value="NZ_QGKL01000035.1"/>
</dbReference>
<dbReference type="GO" id="GO:0006427">
    <property type="term" value="P:histidyl-tRNA aminoacylation"/>
    <property type="evidence" value="ECO:0007669"/>
    <property type="project" value="UniProtKB-UniRule"/>
</dbReference>
<comment type="similarity">
    <text evidence="2 11">Belongs to the class-II aminoacyl-tRNA synthetase family.</text>
</comment>
<evidence type="ECO:0000256" key="2">
    <source>
        <dbReference type="ARBA" id="ARBA00008226"/>
    </source>
</evidence>
<reference evidence="14 15" key="1">
    <citation type="submission" date="2018-05" db="EMBL/GenBank/DDBJ databases">
        <title>Leucothrix arctica sp. nov., isolated from Arctic seawater.</title>
        <authorList>
            <person name="Choi A."/>
            <person name="Baek K."/>
        </authorList>
    </citation>
    <scope>NUCLEOTIDE SEQUENCE [LARGE SCALE GENOMIC DNA]</scope>
    <source>
        <strain evidence="14 15">IMCC9719</strain>
    </source>
</reference>
<dbReference type="PANTHER" id="PTHR43707:SF1">
    <property type="entry name" value="HISTIDINE--TRNA LIGASE, MITOCHONDRIAL-RELATED"/>
    <property type="match status" value="1"/>
</dbReference>
<evidence type="ECO:0000259" key="13">
    <source>
        <dbReference type="PROSITE" id="PS50862"/>
    </source>
</evidence>
<evidence type="ECO:0000256" key="12">
    <source>
        <dbReference type="PIRSR" id="PIRSR001549-1"/>
    </source>
</evidence>
<evidence type="ECO:0000256" key="10">
    <source>
        <dbReference type="ARBA" id="ARBA00047639"/>
    </source>
</evidence>
<accession>A0A317CAZ4</accession>
<dbReference type="InterPro" id="IPR036621">
    <property type="entry name" value="Anticodon-bd_dom_sf"/>
</dbReference>
<evidence type="ECO:0000256" key="11">
    <source>
        <dbReference type="HAMAP-Rule" id="MF_00127"/>
    </source>
</evidence>
<keyword evidence="9 11" id="KW-0030">Aminoacyl-tRNA synthetase</keyword>
<dbReference type="OrthoDB" id="9800814at2"/>
<feature type="binding site" evidence="12">
    <location>
        <position position="127"/>
    </location>
    <ligand>
        <name>L-histidine</name>
        <dbReference type="ChEBI" id="CHEBI:57595"/>
    </ligand>
</feature>
<evidence type="ECO:0000313" key="15">
    <source>
        <dbReference type="Proteomes" id="UP000245506"/>
    </source>
</evidence>
<feature type="binding site" evidence="12">
    <location>
        <position position="131"/>
    </location>
    <ligand>
        <name>L-histidine</name>
        <dbReference type="ChEBI" id="CHEBI:57595"/>
    </ligand>
</feature>
<dbReference type="Gene3D" id="3.30.930.10">
    <property type="entry name" value="Bira Bifunctional Protein, Domain 2"/>
    <property type="match status" value="1"/>
</dbReference>
<dbReference type="SUPFAM" id="SSF52954">
    <property type="entry name" value="Class II aaRS ABD-related"/>
    <property type="match status" value="1"/>
</dbReference>
<dbReference type="HAMAP" id="MF_00127">
    <property type="entry name" value="His_tRNA_synth"/>
    <property type="match status" value="1"/>
</dbReference>
<dbReference type="InterPro" id="IPR045864">
    <property type="entry name" value="aa-tRNA-synth_II/BPL/LPL"/>
</dbReference>
<dbReference type="InterPro" id="IPR015807">
    <property type="entry name" value="His-tRNA-ligase"/>
</dbReference>
<dbReference type="EMBL" id="QGKL01000035">
    <property type="protein sequence ID" value="PWQ95311.1"/>
    <property type="molecule type" value="Genomic_DNA"/>
</dbReference>
<feature type="binding site" evidence="12">
    <location>
        <position position="113"/>
    </location>
    <ligand>
        <name>L-histidine</name>
        <dbReference type="ChEBI" id="CHEBI:57595"/>
    </ligand>
</feature>
<comment type="catalytic activity">
    <reaction evidence="10 11">
        <text>tRNA(His) + L-histidine + ATP = L-histidyl-tRNA(His) + AMP + diphosphate + H(+)</text>
        <dbReference type="Rhea" id="RHEA:17313"/>
        <dbReference type="Rhea" id="RHEA-COMP:9665"/>
        <dbReference type="Rhea" id="RHEA-COMP:9689"/>
        <dbReference type="ChEBI" id="CHEBI:15378"/>
        <dbReference type="ChEBI" id="CHEBI:30616"/>
        <dbReference type="ChEBI" id="CHEBI:33019"/>
        <dbReference type="ChEBI" id="CHEBI:57595"/>
        <dbReference type="ChEBI" id="CHEBI:78442"/>
        <dbReference type="ChEBI" id="CHEBI:78527"/>
        <dbReference type="ChEBI" id="CHEBI:456215"/>
        <dbReference type="EC" id="6.1.1.21"/>
    </reaction>
</comment>
<dbReference type="PROSITE" id="PS50862">
    <property type="entry name" value="AA_TRNA_LIGASE_II"/>
    <property type="match status" value="1"/>
</dbReference>
<dbReference type="Gene3D" id="3.40.50.800">
    <property type="entry name" value="Anticodon-binding domain"/>
    <property type="match status" value="1"/>
</dbReference>
<sequence length="426" mass="48206">MAKVIQSIRGMHDILPDQSASWLHLENTIRELFTQYGYRELRTPVLESTDLFCRSIGEVTDIVEKEMYTFDDRNGDSLTLRPECTASCVRAGIQHGLMYNQQQRIWYIGPMFRHERPQKGRYRQFYQAGIETFGIAGPDIDAEVIAISARLWKRLGLKNVELQINSLGSSEARAKYRDVLVAYFEQHEALLDEDSKRRMKTNPLRVLDSKNPAMQEMIEAAPQLLNHLDEESQIHFDRLKELLEEMEIDYVVNPRLVRGLDYYCRSVFEWVTTELGTQGTICAGGRYDGLVEQLGGKPNTGLGFAMGLERILLLLEEQGIETPDFAPNIYVVTQGSDAEKAGLKITENLRDALPNLRITNNCGGGSFKAQMKRADKSGATYAIILGDNELTEKVVSLKPLRLKSEQSQVSFDDLASHLATIDFDGE</sequence>
<dbReference type="InterPro" id="IPR006195">
    <property type="entry name" value="aa-tRNA-synth_II"/>
</dbReference>
<dbReference type="FunFam" id="3.30.930.10:FF:000005">
    <property type="entry name" value="Histidine--tRNA ligase"/>
    <property type="match status" value="1"/>
</dbReference>
<keyword evidence="4 11" id="KW-0963">Cytoplasm</keyword>
<feature type="binding site" evidence="12">
    <location>
        <begin position="83"/>
        <end position="85"/>
    </location>
    <ligand>
        <name>L-histidine</name>
        <dbReference type="ChEBI" id="CHEBI:57595"/>
    </ligand>
</feature>
<evidence type="ECO:0000256" key="6">
    <source>
        <dbReference type="ARBA" id="ARBA00022741"/>
    </source>
</evidence>
<dbReference type="Proteomes" id="UP000245506">
    <property type="component" value="Unassembled WGS sequence"/>
</dbReference>
<protein>
    <recommendedName>
        <fullName evidence="11">Histidine--tRNA ligase</fullName>
        <ecNumber evidence="11">6.1.1.21</ecNumber>
    </recommendedName>
    <alternativeName>
        <fullName evidence="11">Histidyl-tRNA synthetase</fullName>
        <shortName evidence="11">HisRS</shortName>
    </alternativeName>
</protein>
<keyword evidence="7 11" id="KW-0067">ATP-binding</keyword>
<evidence type="ECO:0000313" key="14">
    <source>
        <dbReference type="EMBL" id="PWQ95311.1"/>
    </source>
</evidence>
<dbReference type="CDD" id="cd00773">
    <property type="entry name" value="HisRS-like_core"/>
    <property type="match status" value="1"/>
</dbReference>
<organism evidence="14 15">
    <name type="scientific">Leucothrix arctica</name>
    <dbReference type="NCBI Taxonomy" id="1481894"/>
    <lineage>
        <taxon>Bacteria</taxon>
        <taxon>Pseudomonadati</taxon>
        <taxon>Pseudomonadota</taxon>
        <taxon>Gammaproteobacteria</taxon>
        <taxon>Thiotrichales</taxon>
        <taxon>Thiotrichaceae</taxon>
        <taxon>Leucothrix</taxon>
    </lineage>
</organism>
<dbReference type="GO" id="GO:0005524">
    <property type="term" value="F:ATP binding"/>
    <property type="evidence" value="ECO:0007669"/>
    <property type="project" value="UniProtKB-UniRule"/>
</dbReference>
<comment type="subunit">
    <text evidence="3 11">Homodimer.</text>
</comment>
<dbReference type="NCBIfam" id="TIGR00442">
    <property type="entry name" value="hisS"/>
    <property type="match status" value="1"/>
</dbReference>
<dbReference type="CDD" id="cd00859">
    <property type="entry name" value="HisRS_anticodon"/>
    <property type="match status" value="1"/>
</dbReference>
<feature type="binding site" evidence="12">
    <location>
        <begin position="262"/>
        <end position="263"/>
    </location>
    <ligand>
        <name>L-histidine</name>
        <dbReference type="ChEBI" id="CHEBI:57595"/>
    </ligand>
</feature>
<dbReference type="InterPro" id="IPR041715">
    <property type="entry name" value="HisRS-like_core"/>
</dbReference>
<keyword evidence="5 11" id="KW-0436">Ligase</keyword>
<evidence type="ECO:0000256" key="8">
    <source>
        <dbReference type="ARBA" id="ARBA00022917"/>
    </source>
</evidence>
<dbReference type="PANTHER" id="PTHR43707">
    <property type="entry name" value="HISTIDYL-TRNA SYNTHETASE"/>
    <property type="match status" value="1"/>
</dbReference>
<dbReference type="SUPFAM" id="SSF55681">
    <property type="entry name" value="Class II aaRS and biotin synthetases"/>
    <property type="match status" value="1"/>
</dbReference>
<comment type="caution">
    <text evidence="14">The sequence shown here is derived from an EMBL/GenBank/DDBJ whole genome shotgun (WGS) entry which is preliminary data.</text>
</comment>
<evidence type="ECO:0000256" key="5">
    <source>
        <dbReference type="ARBA" id="ARBA00022598"/>
    </source>
</evidence>
<proteinExistence type="inferred from homology"/>
<dbReference type="AlphaFoldDB" id="A0A317CAZ4"/>
<comment type="subcellular location">
    <subcellularLocation>
        <location evidence="1 11">Cytoplasm</location>
    </subcellularLocation>
</comment>
<dbReference type="EC" id="6.1.1.21" evidence="11"/>
<evidence type="ECO:0000256" key="9">
    <source>
        <dbReference type="ARBA" id="ARBA00023146"/>
    </source>
</evidence>
<feature type="domain" description="Aminoacyl-transfer RNA synthetases class-II family profile" evidence="13">
    <location>
        <begin position="25"/>
        <end position="327"/>
    </location>
</feature>
<dbReference type="InterPro" id="IPR004516">
    <property type="entry name" value="HisRS/HisZ"/>
</dbReference>
<dbReference type="InterPro" id="IPR033656">
    <property type="entry name" value="HisRS_anticodon"/>
</dbReference>
<evidence type="ECO:0000256" key="3">
    <source>
        <dbReference type="ARBA" id="ARBA00011738"/>
    </source>
</evidence>
<dbReference type="Pfam" id="PF13393">
    <property type="entry name" value="tRNA-synt_His"/>
    <property type="match status" value="1"/>
</dbReference>
<evidence type="ECO:0000256" key="1">
    <source>
        <dbReference type="ARBA" id="ARBA00004496"/>
    </source>
</evidence>
<dbReference type="GO" id="GO:0004821">
    <property type="term" value="F:histidine-tRNA ligase activity"/>
    <property type="evidence" value="ECO:0007669"/>
    <property type="project" value="UniProtKB-UniRule"/>
</dbReference>
<gene>
    <name evidence="11" type="primary">hisS</name>
    <name evidence="14" type="ORF">DKT75_13295</name>
</gene>
<keyword evidence="6 11" id="KW-0547">Nucleotide-binding</keyword>
<name>A0A317CAZ4_9GAMM</name>